<dbReference type="InterPro" id="IPR003690">
    <property type="entry name" value="MTERF"/>
</dbReference>
<proteinExistence type="inferred from homology"/>
<evidence type="ECO:0000256" key="2">
    <source>
        <dbReference type="ARBA" id="ARBA00007692"/>
    </source>
</evidence>
<keyword evidence="4" id="KW-0805">Transcription regulation</keyword>
<protein>
    <recommendedName>
        <fullName evidence="7">Transcription termination factor 3, mitochondrial</fullName>
    </recommendedName>
</protein>
<dbReference type="GO" id="GO:0006355">
    <property type="term" value="P:regulation of DNA-templated transcription"/>
    <property type="evidence" value="ECO:0007669"/>
    <property type="project" value="UniProtKB-ARBA"/>
</dbReference>
<name>A0A1Q3EZC0_CULTA</name>
<reference evidence="8" key="1">
    <citation type="submission" date="2017-01" db="EMBL/GenBank/DDBJ databases">
        <title>A deep insight into the sialotranscriptome of adult male and female Cluex tarsalis mosquitoes.</title>
        <authorList>
            <person name="Ribeiro J.M."/>
            <person name="Moreira F."/>
            <person name="Bernard K.A."/>
            <person name="Calvo E."/>
        </authorList>
    </citation>
    <scope>NUCLEOTIDE SEQUENCE</scope>
    <source>
        <strain evidence="8">Kern County</strain>
        <tissue evidence="8">Salivary glands</tissue>
    </source>
</reference>
<dbReference type="Pfam" id="PF02536">
    <property type="entry name" value="mTERF"/>
    <property type="match status" value="1"/>
</dbReference>
<keyword evidence="3" id="KW-0809">Transit peptide</keyword>
<keyword evidence="5" id="KW-0496">Mitochondrion</keyword>
<dbReference type="GO" id="GO:0003676">
    <property type="term" value="F:nucleic acid binding"/>
    <property type="evidence" value="ECO:0007669"/>
    <property type="project" value="InterPro"/>
</dbReference>
<keyword evidence="6" id="KW-0804">Transcription</keyword>
<dbReference type="InterPro" id="IPR038538">
    <property type="entry name" value="MTERF_sf"/>
</dbReference>
<dbReference type="AlphaFoldDB" id="A0A1Q3EZC0"/>
<evidence type="ECO:0000256" key="1">
    <source>
        <dbReference type="ARBA" id="ARBA00004173"/>
    </source>
</evidence>
<dbReference type="FunFam" id="1.25.70.10:FF:000002">
    <property type="entry name" value="transcription termination factor 3, mitochondrial"/>
    <property type="match status" value="1"/>
</dbReference>
<dbReference type="PANTHER" id="PTHR13068">
    <property type="entry name" value="CGI-12 PROTEIN-RELATED"/>
    <property type="match status" value="1"/>
</dbReference>
<comment type="similarity">
    <text evidence="2">Belongs to the mTERF family.</text>
</comment>
<comment type="subcellular location">
    <subcellularLocation>
        <location evidence="1">Mitochondrion</location>
    </subcellularLocation>
</comment>
<organism evidence="8">
    <name type="scientific">Culex tarsalis</name>
    <name type="common">Encephalitis mosquito</name>
    <dbReference type="NCBI Taxonomy" id="7177"/>
    <lineage>
        <taxon>Eukaryota</taxon>
        <taxon>Metazoa</taxon>
        <taxon>Ecdysozoa</taxon>
        <taxon>Arthropoda</taxon>
        <taxon>Hexapoda</taxon>
        <taxon>Insecta</taxon>
        <taxon>Pterygota</taxon>
        <taxon>Neoptera</taxon>
        <taxon>Endopterygota</taxon>
        <taxon>Diptera</taxon>
        <taxon>Nematocera</taxon>
        <taxon>Culicoidea</taxon>
        <taxon>Culicidae</taxon>
        <taxon>Culicinae</taxon>
        <taxon>Culicini</taxon>
        <taxon>Culex</taxon>
        <taxon>Culex</taxon>
    </lineage>
</organism>
<dbReference type="GO" id="GO:0005739">
    <property type="term" value="C:mitochondrion"/>
    <property type="evidence" value="ECO:0007669"/>
    <property type="project" value="UniProtKB-SubCell"/>
</dbReference>
<evidence type="ECO:0000256" key="7">
    <source>
        <dbReference type="ARBA" id="ARBA00071275"/>
    </source>
</evidence>
<evidence type="ECO:0000256" key="5">
    <source>
        <dbReference type="ARBA" id="ARBA00023128"/>
    </source>
</evidence>
<evidence type="ECO:0000313" key="8">
    <source>
        <dbReference type="EMBL" id="JAV20650.1"/>
    </source>
</evidence>
<sequence>MFSITRTLLRSARPSWFSKQQFATEGLPTVQTVPVKSLDNYEHDLESQFKQMLRDESRSPLEPVQDPSNVDTHPHIRPAFNFAAYVNKSESLQHLVKLGVDLHKLEKRKGIPQFILQLDFDRDMREHLKFLTEVGVPLEGLGEFVTKNPLIFKEDLGNMEVRINYLESKRFLPEQISRIVCKNPFWLMISTKRIDKRLGYFQKTFKMLGDEVRLLTAKQPRIITYNLEHIRKNTFTIREEMGFESEEMKQLLLSKPKLWMINQDKLLHRFEYVHRRMQLSHAEILKTPEVLQSRDHRLKHRHGFLRFLGKAQYDPRKELYISLKSLVEGTDEEFVRDVAKSSMECYTSYLKTL</sequence>
<dbReference type="GO" id="GO:0006390">
    <property type="term" value="P:mitochondrial transcription"/>
    <property type="evidence" value="ECO:0007669"/>
    <property type="project" value="TreeGrafter"/>
</dbReference>
<accession>A0A1Q3EZC0</accession>
<dbReference type="SMART" id="SM00733">
    <property type="entry name" value="Mterf"/>
    <property type="match status" value="5"/>
</dbReference>
<dbReference type="GO" id="GO:0061668">
    <property type="term" value="P:mitochondrial ribosome assembly"/>
    <property type="evidence" value="ECO:0007669"/>
    <property type="project" value="TreeGrafter"/>
</dbReference>
<evidence type="ECO:0000256" key="4">
    <source>
        <dbReference type="ARBA" id="ARBA00023015"/>
    </source>
</evidence>
<dbReference type="EMBL" id="GFDL01014395">
    <property type="protein sequence ID" value="JAV20650.1"/>
    <property type="molecule type" value="Transcribed_RNA"/>
</dbReference>
<dbReference type="Gene3D" id="1.25.70.10">
    <property type="entry name" value="Transcription termination factor 3, mitochondrial"/>
    <property type="match status" value="1"/>
</dbReference>
<evidence type="ECO:0000256" key="6">
    <source>
        <dbReference type="ARBA" id="ARBA00023163"/>
    </source>
</evidence>
<evidence type="ECO:0000256" key="3">
    <source>
        <dbReference type="ARBA" id="ARBA00022946"/>
    </source>
</evidence>
<dbReference type="PANTHER" id="PTHR13068:SF112">
    <property type="entry name" value="TRANSCRIPTION TERMINATION FACTOR 3, MITOCHONDRIAL"/>
    <property type="match status" value="1"/>
</dbReference>